<feature type="transmembrane region" description="Helical" evidence="1">
    <location>
        <begin position="12"/>
        <end position="31"/>
    </location>
</feature>
<evidence type="ECO:0000256" key="1">
    <source>
        <dbReference type="SAM" id="Phobius"/>
    </source>
</evidence>
<dbReference type="EMBL" id="ML180704">
    <property type="protein sequence ID" value="THU76799.1"/>
    <property type="molecule type" value="Genomic_DNA"/>
</dbReference>
<proteinExistence type="predicted"/>
<accession>A0A4S8KMM2</accession>
<dbReference type="AlphaFoldDB" id="A0A4S8KMM2"/>
<organism evidence="2 3">
    <name type="scientific">Dendrothele bispora (strain CBS 962.96)</name>
    <dbReference type="NCBI Taxonomy" id="1314807"/>
    <lineage>
        <taxon>Eukaryota</taxon>
        <taxon>Fungi</taxon>
        <taxon>Dikarya</taxon>
        <taxon>Basidiomycota</taxon>
        <taxon>Agaricomycotina</taxon>
        <taxon>Agaricomycetes</taxon>
        <taxon>Agaricomycetidae</taxon>
        <taxon>Agaricales</taxon>
        <taxon>Agaricales incertae sedis</taxon>
        <taxon>Dendrothele</taxon>
    </lineage>
</organism>
<protein>
    <submittedName>
        <fullName evidence="2">Uncharacterized protein</fullName>
    </submittedName>
</protein>
<reference evidence="2 3" key="1">
    <citation type="journal article" date="2019" name="Nat. Ecol. Evol.">
        <title>Megaphylogeny resolves global patterns of mushroom evolution.</title>
        <authorList>
            <person name="Varga T."/>
            <person name="Krizsan K."/>
            <person name="Foldi C."/>
            <person name="Dima B."/>
            <person name="Sanchez-Garcia M."/>
            <person name="Sanchez-Ramirez S."/>
            <person name="Szollosi G.J."/>
            <person name="Szarkandi J.G."/>
            <person name="Papp V."/>
            <person name="Albert L."/>
            <person name="Andreopoulos W."/>
            <person name="Angelini C."/>
            <person name="Antonin V."/>
            <person name="Barry K.W."/>
            <person name="Bougher N.L."/>
            <person name="Buchanan P."/>
            <person name="Buyck B."/>
            <person name="Bense V."/>
            <person name="Catcheside P."/>
            <person name="Chovatia M."/>
            <person name="Cooper J."/>
            <person name="Damon W."/>
            <person name="Desjardin D."/>
            <person name="Finy P."/>
            <person name="Geml J."/>
            <person name="Haridas S."/>
            <person name="Hughes K."/>
            <person name="Justo A."/>
            <person name="Karasinski D."/>
            <person name="Kautmanova I."/>
            <person name="Kiss B."/>
            <person name="Kocsube S."/>
            <person name="Kotiranta H."/>
            <person name="LaButti K.M."/>
            <person name="Lechner B.E."/>
            <person name="Liimatainen K."/>
            <person name="Lipzen A."/>
            <person name="Lukacs Z."/>
            <person name="Mihaltcheva S."/>
            <person name="Morgado L.N."/>
            <person name="Niskanen T."/>
            <person name="Noordeloos M.E."/>
            <person name="Ohm R.A."/>
            <person name="Ortiz-Santana B."/>
            <person name="Ovrebo C."/>
            <person name="Racz N."/>
            <person name="Riley R."/>
            <person name="Savchenko A."/>
            <person name="Shiryaev A."/>
            <person name="Soop K."/>
            <person name="Spirin V."/>
            <person name="Szebenyi C."/>
            <person name="Tomsovsky M."/>
            <person name="Tulloss R.E."/>
            <person name="Uehling J."/>
            <person name="Grigoriev I.V."/>
            <person name="Vagvolgyi C."/>
            <person name="Papp T."/>
            <person name="Martin F.M."/>
            <person name="Miettinen O."/>
            <person name="Hibbett D.S."/>
            <person name="Nagy L.G."/>
        </authorList>
    </citation>
    <scope>NUCLEOTIDE SEQUENCE [LARGE SCALE GENOMIC DNA]</scope>
    <source>
        <strain evidence="2 3">CBS 962.96</strain>
    </source>
</reference>
<evidence type="ECO:0000313" key="3">
    <source>
        <dbReference type="Proteomes" id="UP000297245"/>
    </source>
</evidence>
<keyword evidence="3" id="KW-1185">Reference proteome</keyword>
<name>A0A4S8KMM2_DENBC</name>
<evidence type="ECO:0000313" key="2">
    <source>
        <dbReference type="EMBL" id="THU76799.1"/>
    </source>
</evidence>
<sequence>MLWTDHLSRFMMMPFIRVVHSMITSHVILHIRRQTRQGDLFYLEDGQHVGLPESLGGDNESIGPIQFRRSSLLASLDGEY</sequence>
<dbReference type="Proteomes" id="UP000297245">
    <property type="component" value="Unassembled WGS sequence"/>
</dbReference>
<keyword evidence="1" id="KW-1133">Transmembrane helix</keyword>
<gene>
    <name evidence="2" type="ORF">K435DRAFT_878717</name>
</gene>
<keyword evidence="1" id="KW-0472">Membrane</keyword>
<keyword evidence="1" id="KW-0812">Transmembrane</keyword>